<keyword evidence="1" id="KW-0812">Transmembrane</keyword>
<keyword evidence="1" id="KW-0472">Membrane</keyword>
<evidence type="ECO:0000256" key="1">
    <source>
        <dbReference type="SAM" id="Phobius"/>
    </source>
</evidence>
<name>A0A1G6Z1U7_PEPNI</name>
<evidence type="ECO:0000313" key="2">
    <source>
        <dbReference type="EMBL" id="SDD96629.1"/>
    </source>
</evidence>
<feature type="transmembrane region" description="Helical" evidence="1">
    <location>
        <begin position="12"/>
        <end position="40"/>
    </location>
</feature>
<gene>
    <name evidence="2" type="ORF">SAMN04489866_11155</name>
</gene>
<proteinExistence type="predicted"/>
<evidence type="ECO:0000313" key="3">
    <source>
        <dbReference type="Proteomes" id="UP000198995"/>
    </source>
</evidence>
<reference evidence="2 3" key="1">
    <citation type="submission" date="2016-10" db="EMBL/GenBank/DDBJ databases">
        <authorList>
            <person name="de Groot N.N."/>
        </authorList>
    </citation>
    <scope>NUCLEOTIDE SEQUENCE [LARGE SCALE GENOMIC DNA]</scope>
    <source>
        <strain evidence="2 3">DSM 20475</strain>
    </source>
</reference>
<dbReference type="STRING" id="2741.SAMN04489866_11155"/>
<dbReference type="AlphaFoldDB" id="A0A1G6Z1U7"/>
<dbReference type="EMBL" id="FNAF01000011">
    <property type="protein sequence ID" value="SDD96629.1"/>
    <property type="molecule type" value="Genomic_DNA"/>
</dbReference>
<protein>
    <submittedName>
        <fullName evidence="2">Uncharacterized protein</fullName>
    </submittedName>
</protein>
<keyword evidence="3" id="KW-1185">Reference proteome</keyword>
<dbReference type="Proteomes" id="UP000198995">
    <property type="component" value="Unassembled WGS sequence"/>
</dbReference>
<keyword evidence="1" id="KW-1133">Transmembrane helix</keyword>
<accession>A0A1G6Z1U7</accession>
<sequence>MNNLTDLTGGNWLVLATALALVLAFIVFRRGIFLLAEWFLRRHGG</sequence>
<organism evidence="2 3">
    <name type="scientific">Peptococcus niger</name>
    <dbReference type="NCBI Taxonomy" id="2741"/>
    <lineage>
        <taxon>Bacteria</taxon>
        <taxon>Bacillati</taxon>
        <taxon>Bacillota</taxon>
        <taxon>Clostridia</taxon>
        <taxon>Eubacteriales</taxon>
        <taxon>Peptococcaceae</taxon>
        <taxon>Peptococcus</taxon>
    </lineage>
</organism>
<dbReference type="RefSeq" id="WP_159428048.1">
    <property type="nucleotide sequence ID" value="NZ_FNAF01000011.1"/>
</dbReference>